<evidence type="ECO:0000256" key="3">
    <source>
        <dbReference type="ARBA" id="ARBA00022630"/>
    </source>
</evidence>
<evidence type="ECO:0000256" key="2">
    <source>
        <dbReference type="ARBA" id="ARBA00005466"/>
    </source>
</evidence>
<dbReference type="RefSeq" id="WP_252443524.1">
    <property type="nucleotide sequence ID" value="NZ_JAGSOV010000061.1"/>
</dbReference>
<comment type="caution">
    <text evidence="7">The sequence shown here is derived from an EMBL/GenBank/DDBJ whole genome shotgun (WGS) entry which is preliminary data.</text>
</comment>
<dbReference type="InterPro" id="IPR016166">
    <property type="entry name" value="FAD-bd_PCMH"/>
</dbReference>
<dbReference type="PANTHER" id="PTHR42973">
    <property type="entry name" value="BINDING OXIDOREDUCTASE, PUTATIVE (AFU_ORTHOLOGUE AFUA_1G17690)-RELATED"/>
    <property type="match status" value="1"/>
</dbReference>
<dbReference type="InterPro" id="IPR012951">
    <property type="entry name" value="BBE"/>
</dbReference>
<comment type="cofactor">
    <cofactor evidence="1">
        <name>FAD</name>
        <dbReference type="ChEBI" id="CHEBI:57692"/>
    </cofactor>
</comment>
<evidence type="ECO:0000313" key="7">
    <source>
        <dbReference type="EMBL" id="MCO1658986.1"/>
    </source>
</evidence>
<proteinExistence type="inferred from homology"/>
<dbReference type="Gene3D" id="3.40.462.20">
    <property type="match status" value="1"/>
</dbReference>
<dbReference type="PROSITE" id="PS00862">
    <property type="entry name" value="OX2_COVAL_FAD"/>
    <property type="match status" value="1"/>
</dbReference>
<evidence type="ECO:0000259" key="6">
    <source>
        <dbReference type="PROSITE" id="PS51387"/>
    </source>
</evidence>
<dbReference type="PROSITE" id="PS51387">
    <property type="entry name" value="FAD_PCMH"/>
    <property type="match status" value="1"/>
</dbReference>
<name>A0ABT1A7R4_9PSEU</name>
<dbReference type="InterPro" id="IPR050416">
    <property type="entry name" value="FAD-linked_Oxidoreductase"/>
</dbReference>
<accession>A0ABT1A7R4</accession>
<organism evidence="7 8">
    <name type="scientific">Pseudonocardia humida</name>
    <dbReference type="NCBI Taxonomy" id="2800819"/>
    <lineage>
        <taxon>Bacteria</taxon>
        <taxon>Bacillati</taxon>
        <taxon>Actinomycetota</taxon>
        <taxon>Actinomycetes</taxon>
        <taxon>Pseudonocardiales</taxon>
        <taxon>Pseudonocardiaceae</taxon>
        <taxon>Pseudonocardia</taxon>
    </lineage>
</organism>
<comment type="similarity">
    <text evidence="2">Belongs to the oxygen-dependent FAD-linked oxidoreductase family.</text>
</comment>
<reference evidence="7" key="1">
    <citation type="submission" date="2021-04" db="EMBL/GenBank/DDBJ databases">
        <title>Pseudonocardia sp. nov., isolated from sandy soil of mangrove forest.</title>
        <authorList>
            <person name="Zan Z."/>
            <person name="Huang R."/>
            <person name="Liu W."/>
        </authorList>
    </citation>
    <scope>NUCLEOTIDE SEQUENCE</scope>
    <source>
        <strain evidence="7">S2-4</strain>
    </source>
</reference>
<dbReference type="SUPFAM" id="SSF56176">
    <property type="entry name" value="FAD-binding/transporter-associated domain-like"/>
    <property type="match status" value="1"/>
</dbReference>
<dbReference type="Proteomes" id="UP001165283">
    <property type="component" value="Unassembled WGS sequence"/>
</dbReference>
<keyword evidence="4" id="KW-0274">FAD</keyword>
<dbReference type="Gene3D" id="3.30.43.10">
    <property type="entry name" value="Uridine Diphospho-n-acetylenolpyruvylglucosamine Reductase, domain 2"/>
    <property type="match status" value="1"/>
</dbReference>
<dbReference type="Gene3D" id="3.30.465.10">
    <property type="match status" value="1"/>
</dbReference>
<protein>
    <submittedName>
        <fullName evidence="7">FAD-binding oxidoreductase</fullName>
    </submittedName>
</protein>
<dbReference type="InterPro" id="IPR036318">
    <property type="entry name" value="FAD-bd_PCMH-like_sf"/>
</dbReference>
<gene>
    <name evidence="7" type="ORF">KDL28_28345</name>
</gene>
<dbReference type="PANTHER" id="PTHR42973:SF39">
    <property type="entry name" value="FAD-BINDING PCMH-TYPE DOMAIN-CONTAINING PROTEIN"/>
    <property type="match status" value="1"/>
</dbReference>
<keyword evidence="8" id="KW-1185">Reference proteome</keyword>
<evidence type="ECO:0000313" key="8">
    <source>
        <dbReference type="Proteomes" id="UP001165283"/>
    </source>
</evidence>
<evidence type="ECO:0000256" key="4">
    <source>
        <dbReference type="ARBA" id="ARBA00022827"/>
    </source>
</evidence>
<dbReference type="Pfam" id="PF08031">
    <property type="entry name" value="BBE"/>
    <property type="match status" value="1"/>
</dbReference>
<dbReference type="InterPro" id="IPR006093">
    <property type="entry name" value="Oxy_OxRdtase_FAD_BS"/>
</dbReference>
<keyword evidence="3" id="KW-0285">Flavoprotein</keyword>
<dbReference type="InterPro" id="IPR016167">
    <property type="entry name" value="FAD-bd_PCMH_sub1"/>
</dbReference>
<feature type="domain" description="FAD-binding PCMH-type" evidence="6">
    <location>
        <begin position="48"/>
        <end position="219"/>
    </location>
</feature>
<evidence type="ECO:0000256" key="1">
    <source>
        <dbReference type="ARBA" id="ARBA00001974"/>
    </source>
</evidence>
<dbReference type="InterPro" id="IPR006094">
    <property type="entry name" value="Oxid_FAD_bind_N"/>
</dbReference>
<dbReference type="InterPro" id="IPR016169">
    <property type="entry name" value="FAD-bd_PCMH_sub2"/>
</dbReference>
<dbReference type="Pfam" id="PF01565">
    <property type="entry name" value="FAD_binding_4"/>
    <property type="match status" value="1"/>
</dbReference>
<keyword evidence="5" id="KW-0560">Oxidoreductase</keyword>
<evidence type="ECO:0000256" key="5">
    <source>
        <dbReference type="ARBA" id="ARBA00023002"/>
    </source>
</evidence>
<sequence>MTRAIDVACRDGGLVRLDRDVLAHRIGGRVLGPGDAGWDDAVLVWNAMSARTPALVVQPATARDVATAVGFARERGLLLGVKGGGHHIAGTALAERGLSLDMAGMGEVVVDPDARLVHVGPGCRLADVDRATQRHGLATVLGFVSEVGVAGLTLGGGFGYLMRRFGWAVDNLEQVEIVTSDGAIRIADRTENAELFWALRGGGGNFGVVTRFTFRLHEVGPMITGGLVLWDAARADAVLAAYRELTATAPRELTTALVIRIAPPAPFIPEPWHGRHVIGMLVCHSGADPDTDLAPLRALGDPVVDLITRKPYVEQQSMMDGTEPAGRHYYWKTEYLPGLPDGFLRAFRDGALAVPTVCSESIIFHIGGAANDRADDDGAVGNRDARYVTGFAAAWSPDSAPDTHVTWARDAWESVRPFSTGGNYVNFHLAEDGADRTAAAYGSNFERLRRAKSAHDPHNVFRVNRNIIPTGRR</sequence>
<dbReference type="EMBL" id="JAGSOV010000061">
    <property type="protein sequence ID" value="MCO1658986.1"/>
    <property type="molecule type" value="Genomic_DNA"/>
</dbReference>